<accession>A0A0R2PZ24</accession>
<comment type="similarity">
    <text evidence="4">Belongs to the zinc-containing alcohol dehydrogenase family.</text>
</comment>
<dbReference type="Gene3D" id="3.40.50.720">
    <property type="entry name" value="NAD(P)-binding Rossmann-like Domain"/>
    <property type="match status" value="1"/>
</dbReference>
<comment type="caution">
    <text evidence="7">The sequence shown here is derived from an EMBL/GenBank/DDBJ whole genome shotgun (WGS) entry which is preliminary data.</text>
</comment>
<evidence type="ECO:0000313" key="7">
    <source>
        <dbReference type="EMBL" id="KRO40778.1"/>
    </source>
</evidence>
<reference evidence="8" key="1">
    <citation type="submission" date="2015-10" db="EMBL/GenBank/DDBJ databases">
        <title>Metagenome-Assembled Genomes uncover a global brackish microbiome.</title>
        <authorList>
            <person name="Hugerth L.W."/>
            <person name="Larsson J."/>
            <person name="Alneberg J."/>
            <person name="Lindh M.V."/>
            <person name="Legrand C."/>
            <person name="Pinhassi J."/>
            <person name="Andersson A."/>
        </authorList>
    </citation>
    <scope>NUCLEOTIDE SEQUENCE [LARGE SCALE GENOMIC DNA]</scope>
</reference>
<dbReference type="GO" id="GO:0008270">
    <property type="term" value="F:zinc ion binding"/>
    <property type="evidence" value="ECO:0007669"/>
    <property type="project" value="InterPro"/>
</dbReference>
<dbReference type="GO" id="GO:0016616">
    <property type="term" value="F:oxidoreductase activity, acting on the CH-OH group of donors, NAD or NADP as acceptor"/>
    <property type="evidence" value="ECO:0007669"/>
    <property type="project" value="UniProtKB-ARBA"/>
</dbReference>
<dbReference type="InterPro" id="IPR011032">
    <property type="entry name" value="GroES-like_sf"/>
</dbReference>
<keyword evidence="2 4" id="KW-0862">Zinc</keyword>
<dbReference type="InterPro" id="IPR020843">
    <property type="entry name" value="ER"/>
</dbReference>
<evidence type="ECO:0000256" key="2">
    <source>
        <dbReference type="ARBA" id="ARBA00022833"/>
    </source>
</evidence>
<dbReference type="SUPFAM" id="SSF50129">
    <property type="entry name" value="GroES-like"/>
    <property type="match status" value="1"/>
</dbReference>
<dbReference type="InterPro" id="IPR013149">
    <property type="entry name" value="ADH-like_C"/>
</dbReference>
<dbReference type="PANTHER" id="PTHR43401:SF4">
    <property type="entry name" value="D-ARABINOSE 1-DEHYDROGENASE (NADP(+))"/>
    <property type="match status" value="1"/>
</dbReference>
<dbReference type="PANTHER" id="PTHR43401">
    <property type="entry name" value="L-THREONINE 3-DEHYDROGENASE"/>
    <property type="match status" value="1"/>
</dbReference>
<evidence type="ECO:0000313" key="8">
    <source>
        <dbReference type="Proteomes" id="UP000050874"/>
    </source>
</evidence>
<comment type="cofactor">
    <cofactor evidence="4">
        <name>Zn(2+)</name>
        <dbReference type="ChEBI" id="CHEBI:29105"/>
    </cofactor>
</comment>
<dbReference type="AlphaFoldDB" id="A0A0R2PZ24"/>
<dbReference type="Gene3D" id="3.90.180.10">
    <property type="entry name" value="Medium-chain alcohol dehydrogenases, catalytic domain"/>
    <property type="match status" value="1"/>
</dbReference>
<dbReference type="Pfam" id="PF08240">
    <property type="entry name" value="ADH_N"/>
    <property type="match status" value="1"/>
</dbReference>
<dbReference type="InterPro" id="IPR002328">
    <property type="entry name" value="ADH_Zn_CS"/>
</dbReference>
<evidence type="ECO:0000256" key="3">
    <source>
        <dbReference type="ARBA" id="ARBA00023002"/>
    </source>
</evidence>
<feature type="domain" description="Enoyl reductase (ER)" evidence="6">
    <location>
        <begin position="10"/>
        <end position="345"/>
    </location>
</feature>
<gene>
    <name evidence="7" type="ORF">ABR63_02235</name>
</gene>
<dbReference type="Pfam" id="PF00107">
    <property type="entry name" value="ADH_zinc_N"/>
    <property type="match status" value="1"/>
</dbReference>
<dbReference type="SMART" id="SM00829">
    <property type="entry name" value="PKS_ER"/>
    <property type="match status" value="1"/>
</dbReference>
<sequence>MKSYHALEPGKPLEVVESQTPEPTGKEVLIRTIACGVCHSDVHIHSGAFDLGGGNELPVPVPKPFTLGHEIFGEVVAVGPDASNVSIGDRRIVYPWIGCGECEVCNSGEEHLCNSGPVIGVMQPGGFGDHVIVPDSKYLHDAGDTPEHLAGSYACSGLTAYSALKKGAPYTSNHSLIIIGAGGVGMMGLQIAKAAFNCNPIVVDVDESKLKLALESGASAAINPTDEDAFMKIFEITGGNAAVAIDFVGSELSTAFGINLLRKGGKYIIVGLYGGELKLPLPLIPIMERGIQGSYTGSPGDMHELMELVRSGKIDPIPVEKRPASEANQTLEDLKNGKILGRAALMHD</sequence>
<evidence type="ECO:0000256" key="4">
    <source>
        <dbReference type="RuleBase" id="RU361277"/>
    </source>
</evidence>
<proteinExistence type="inferred from homology"/>
<name>A0A0R2PZ24_9GAMM</name>
<dbReference type="InterPro" id="IPR036291">
    <property type="entry name" value="NAD(P)-bd_dom_sf"/>
</dbReference>
<keyword evidence="1 4" id="KW-0479">Metal-binding</keyword>
<dbReference type="SUPFAM" id="SSF51735">
    <property type="entry name" value="NAD(P)-binding Rossmann-fold domains"/>
    <property type="match status" value="1"/>
</dbReference>
<evidence type="ECO:0000259" key="6">
    <source>
        <dbReference type="SMART" id="SM00829"/>
    </source>
</evidence>
<feature type="region of interest" description="Disordered" evidence="5">
    <location>
        <begin position="1"/>
        <end position="20"/>
    </location>
</feature>
<dbReference type="EMBL" id="LIAV01000063">
    <property type="protein sequence ID" value="KRO40778.1"/>
    <property type="molecule type" value="Genomic_DNA"/>
</dbReference>
<evidence type="ECO:0000256" key="5">
    <source>
        <dbReference type="SAM" id="MobiDB-lite"/>
    </source>
</evidence>
<dbReference type="PROSITE" id="PS00059">
    <property type="entry name" value="ADH_ZINC"/>
    <property type="match status" value="1"/>
</dbReference>
<dbReference type="InterPro" id="IPR013154">
    <property type="entry name" value="ADH-like_N"/>
</dbReference>
<keyword evidence="3" id="KW-0560">Oxidoreductase</keyword>
<dbReference type="Proteomes" id="UP000050874">
    <property type="component" value="Unassembled WGS sequence"/>
</dbReference>
<organism evidence="7 8">
    <name type="scientific">SAR86 cluster bacterium BACL1 MAG-120920-bin57</name>
    <dbReference type="NCBI Taxonomy" id="1655571"/>
    <lineage>
        <taxon>Bacteria</taxon>
        <taxon>Pseudomonadati</taxon>
        <taxon>Pseudomonadota</taxon>
        <taxon>Gammaproteobacteria</taxon>
        <taxon>SAR86 cluster</taxon>
    </lineage>
</organism>
<protein>
    <submittedName>
        <fullName evidence="7">Alcohol dehydrogenase</fullName>
    </submittedName>
</protein>
<evidence type="ECO:0000256" key="1">
    <source>
        <dbReference type="ARBA" id="ARBA00022723"/>
    </source>
</evidence>
<dbReference type="CDD" id="cd08240">
    <property type="entry name" value="6_hydroxyhexanoate_dh_like"/>
    <property type="match status" value="1"/>
</dbReference>
<dbReference type="InterPro" id="IPR050129">
    <property type="entry name" value="Zn_alcohol_dh"/>
</dbReference>